<protein>
    <submittedName>
        <fullName evidence="1">Virulence effector SrfC</fullName>
    </submittedName>
</protein>
<dbReference type="InterPro" id="IPR017030">
    <property type="entry name" value="Vir_effector_SfrC"/>
</dbReference>
<name>A0ABY3P6N8_9ENTR</name>
<dbReference type="EMBL" id="VTFR01000002">
    <property type="protein sequence ID" value="TYT35102.1"/>
    <property type="molecule type" value="Genomic_DNA"/>
</dbReference>
<dbReference type="RefSeq" id="WP_129035238.1">
    <property type="nucleotide sequence ID" value="NZ_SDDX01000009.1"/>
</dbReference>
<gene>
    <name evidence="1" type="ORF">FZO59_05630</name>
</gene>
<organism evidence="1 2">
    <name type="scientific">Lelliottia nimipressuralis</name>
    <dbReference type="NCBI Taxonomy" id="69220"/>
    <lineage>
        <taxon>Bacteria</taxon>
        <taxon>Pseudomonadati</taxon>
        <taxon>Pseudomonadota</taxon>
        <taxon>Gammaproteobacteria</taxon>
        <taxon>Enterobacterales</taxon>
        <taxon>Enterobacteriaceae</taxon>
        <taxon>Lelliottia</taxon>
    </lineage>
</organism>
<reference evidence="1 2" key="1">
    <citation type="submission" date="2019-08" db="EMBL/GenBank/DDBJ databases">
        <title>The draft genome of Lelliottia nimipressuralis strain CICC 24156.</title>
        <authorList>
            <person name="Wu W."/>
            <person name="Feng Y."/>
            <person name="Zong Z."/>
        </authorList>
    </citation>
    <scope>NUCLEOTIDE SEQUENCE [LARGE SCALE GENOMIC DNA]</scope>
    <source>
        <strain evidence="1 2">CICC 24156</strain>
    </source>
</reference>
<keyword evidence="2" id="KW-1185">Reference proteome</keyword>
<comment type="caution">
    <text evidence="1">The sequence shown here is derived from an EMBL/GenBank/DDBJ whole genome shotgun (WGS) entry which is preliminary data.</text>
</comment>
<dbReference type="Pfam" id="PF10139">
    <property type="entry name" value="Virul_Fac"/>
    <property type="match status" value="1"/>
</dbReference>
<dbReference type="PIRSF" id="PIRSF034586">
    <property type="entry name" value="Vir_effector_SfrC"/>
    <property type="match status" value="1"/>
</dbReference>
<dbReference type="Proteomes" id="UP000323910">
    <property type="component" value="Unassembled WGS sequence"/>
</dbReference>
<accession>A0ABY3P6N8</accession>
<sequence length="724" mass="80322">MTAMTATSQALIEWINDTRLHAPMLDNDADALLARLTCAQARGQALDRALTGHSSIGLYGHSQAAKAHLLASLCGSGNGRLDVSPGQRTFDYFSHINPGHALTNMAVRFTPRSSDVSDDAFPLRLSLVTEAELVQLFIARTTLHTLIRPVEKSVIEARVEKWRALRQPQGVPGITAQEVATIARYWRSTVPASEQQMDDSLWHQFAQLIPSLDLSTRASVWSLLWGEQQELTQQWLKLAHVLHQTSHARQLAAPLSLLVDNFGLPSEGFLTRAEFTAPDAQEAVLHPLNNGEMLNAISIPVDVLAFLTRELVLPAENGVLDNVDIIDIPAPSETDLSPLAEAKCTWLLEHYRQQMQPDVLVICNATARHEQTAKTAKTLLNWVKDTQTTEESALPGLVWAITPHDARFLTKQNLDEAVQHLLGKPGQRWGTLQALDTHSMQRVVEWLSQATFATQRQSRLQALKNTQQRELRALMQSYLAPMTVEPDAQRTQAEAMVRTLQSSAARHGELLEGLLPPLKAFETLLTVQQPREEQVNGLFTDAIDLFADNASEGHEVFQTKDKARLAHRVWINHLRQWSRNEAAANRLGLDVAALPQIADTLVISSYRLNLPQQLQRIVEADKSSAAQLHAAIGNFIGWLGYAETPAATRPASRVRKGQAIFVTPVVSSATPRLTQLGEQPVHAATVYVYDWLVALYTRAIENIGYQHPHDIQPGARQALQTILR</sequence>
<evidence type="ECO:0000313" key="1">
    <source>
        <dbReference type="EMBL" id="TYT35102.1"/>
    </source>
</evidence>
<proteinExistence type="predicted"/>
<evidence type="ECO:0000313" key="2">
    <source>
        <dbReference type="Proteomes" id="UP000323910"/>
    </source>
</evidence>